<sequence length="216" mass="24899">MNRLRDMGKSRRASEPFRGSSRQKRVMETEGLTVTLTSGQAAQQARGDVGEREREKKLEQIYANHGAMVYNLCYRMFANRADAQDATQDVFVKVYKNLHKFAGRSKLSTWIYRITMNHCIDRMRRKKLKTVELQEWMASPKRDHDARIELEKAVASLSPSYRSVFVLHDIQGFRHAEIAEILGITAGSSKSLLHRSRVILRKKLKGIRRRNGPTPV</sequence>
<dbReference type="Gene3D" id="1.10.1740.10">
    <property type="match status" value="1"/>
</dbReference>
<keyword evidence="4" id="KW-0804">Transcription</keyword>
<dbReference type="NCBIfam" id="TIGR02937">
    <property type="entry name" value="sigma70-ECF"/>
    <property type="match status" value="1"/>
</dbReference>
<dbReference type="GO" id="GO:0006352">
    <property type="term" value="P:DNA-templated transcription initiation"/>
    <property type="evidence" value="ECO:0007669"/>
    <property type="project" value="InterPro"/>
</dbReference>
<evidence type="ECO:0000313" key="9">
    <source>
        <dbReference type="Proteomes" id="UP000317778"/>
    </source>
</evidence>
<dbReference type="AlphaFoldDB" id="A0A532V917"/>
<dbReference type="GO" id="GO:0003677">
    <property type="term" value="F:DNA binding"/>
    <property type="evidence" value="ECO:0007669"/>
    <property type="project" value="InterPro"/>
</dbReference>
<feature type="domain" description="RNA polymerase sigma-70 region 2" evidence="6">
    <location>
        <begin position="62"/>
        <end position="127"/>
    </location>
</feature>
<organism evidence="8 9">
    <name type="scientific">candidate division TA06 bacterium B3_TA06</name>
    <dbReference type="NCBI Taxonomy" id="2012487"/>
    <lineage>
        <taxon>Bacteria</taxon>
        <taxon>Bacteria division TA06</taxon>
    </lineage>
</organism>
<evidence type="ECO:0000256" key="3">
    <source>
        <dbReference type="ARBA" id="ARBA00023082"/>
    </source>
</evidence>
<evidence type="ECO:0000256" key="2">
    <source>
        <dbReference type="ARBA" id="ARBA00023015"/>
    </source>
</evidence>
<dbReference type="GO" id="GO:0016987">
    <property type="term" value="F:sigma factor activity"/>
    <property type="evidence" value="ECO:0007669"/>
    <property type="project" value="UniProtKB-KW"/>
</dbReference>
<dbReference type="CDD" id="cd06171">
    <property type="entry name" value="Sigma70_r4"/>
    <property type="match status" value="1"/>
</dbReference>
<dbReference type="InterPro" id="IPR013324">
    <property type="entry name" value="RNA_pol_sigma_r3/r4-like"/>
</dbReference>
<reference evidence="8 9" key="1">
    <citation type="submission" date="2017-06" db="EMBL/GenBank/DDBJ databases">
        <title>Novel microbial phyla capable of carbon fixation and sulfur reduction in deep-sea sediments.</title>
        <authorList>
            <person name="Huang J."/>
            <person name="Baker B."/>
            <person name="Wang Y."/>
        </authorList>
    </citation>
    <scope>NUCLEOTIDE SEQUENCE [LARGE SCALE GENOMIC DNA]</scope>
    <source>
        <strain evidence="8">B3_TA06</strain>
    </source>
</reference>
<dbReference type="SUPFAM" id="SSF88946">
    <property type="entry name" value="Sigma2 domain of RNA polymerase sigma factors"/>
    <property type="match status" value="1"/>
</dbReference>
<evidence type="ECO:0000259" key="7">
    <source>
        <dbReference type="Pfam" id="PF08281"/>
    </source>
</evidence>
<name>A0A532V917_UNCT6</name>
<feature type="region of interest" description="Disordered" evidence="5">
    <location>
        <begin position="1"/>
        <end position="25"/>
    </location>
</feature>
<evidence type="ECO:0000256" key="1">
    <source>
        <dbReference type="ARBA" id="ARBA00010641"/>
    </source>
</evidence>
<comment type="caution">
    <text evidence="8">The sequence shown here is derived from an EMBL/GenBank/DDBJ whole genome shotgun (WGS) entry which is preliminary data.</text>
</comment>
<proteinExistence type="inferred from homology"/>
<dbReference type="Pfam" id="PF04542">
    <property type="entry name" value="Sigma70_r2"/>
    <property type="match status" value="1"/>
</dbReference>
<dbReference type="Proteomes" id="UP000317778">
    <property type="component" value="Unassembled WGS sequence"/>
</dbReference>
<feature type="compositionally biased region" description="Basic and acidic residues" evidence="5">
    <location>
        <begin position="1"/>
        <end position="15"/>
    </location>
</feature>
<dbReference type="InterPro" id="IPR013325">
    <property type="entry name" value="RNA_pol_sigma_r2"/>
</dbReference>
<evidence type="ECO:0000313" key="8">
    <source>
        <dbReference type="EMBL" id="TKJ43658.1"/>
    </source>
</evidence>
<accession>A0A532V917</accession>
<dbReference type="InterPro" id="IPR039425">
    <property type="entry name" value="RNA_pol_sigma-70-like"/>
</dbReference>
<dbReference type="SUPFAM" id="SSF88659">
    <property type="entry name" value="Sigma3 and sigma4 domains of RNA polymerase sigma factors"/>
    <property type="match status" value="1"/>
</dbReference>
<keyword evidence="3" id="KW-0731">Sigma factor</keyword>
<evidence type="ECO:0000259" key="6">
    <source>
        <dbReference type="Pfam" id="PF04542"/>
    </source>
</evidence>
<dbReference type="InterPro" id="IPR007627">
    <property type="entry name" value="RNA_pol_sigma70_r2"/>
</dbReference>
<dbReference type="PANTHER" id="PTHR43133">
    <property type="entry name" value="RNA POLYMERASE ECF-TYPE SIGMA FACTO"/>
    <property type="match status" value="1"/>
</dbReference>
<comment type="similarity">
    <text evidence="1">Belongs to the sigma-70 factor family. ECF subfamily.</text>
</comment>
<dbReference type="PANTHER" id="PTHR43133:SF46">
    <property type="entry name" value="RNA POLYMERASE SIGMA-70 FACTOR ECF SUBFAMILY"/>
    <property type="match status" value="1"/>
</dbReference>
<evidence type="ECO:0000256" key="5">
    <source>
        <dbReference type="SAM" id="MobiDB-lite"/>
    </source>
</evidence>
<feature type="domain" description="RNA polymerase sigma factor 70 region 4 type 2" evidence="7">
    <location>
        <begin position="149"/>
        <end position="197"/>
    </location>
</feature>
<protein>
    <submittedName>
        <fullName evidence="8">RNA polymerase subunit sigma-24</fullName>
    </submittedName>
</protein>
<dbReference type="Pfam" id="PF08281">
    <property type="entry name" value="Sigma70_r4_2"/>
    <property type="match status" value="1"/>
</dbReference>
<gene>
    <name evidence="8" type="ORF">CEE36_02950</name>
</gene>
<dbReference type="InterPro" id="IPR036388">
    <property type="entry name" value="WH-like_DNA-bd_sf"/>
</dbReference>
<dbReference type="InterPro" id="IPR014284">
    <property type="entry name" value="RNA_pol_sigma-70_dom"/>
</dbReference>
<keyword evidence="2" id="KW-0805">Transcription regulation</keyword>
<dbReference type="EMBL" id="NJBO01000003">
    <property type="protein sequence ID" value="TKJ43658.1"/>
    <property type="molecule type" value="Genomic_DNA"/>
</dbReference>
<dbReference type="Gene3D" id="1.10.10.10">
    <property type="entry name" value="Winged helix-like DNA-binding domain superfamily/Winged helix DNA-binding domain"/>
    <property type="match status" value="1"/>
</dbReference>
<dbReference type="InterPro" id="IPR013249">
    <property type="entry name" value="RNA_pol_sigma70_r4_t2"/>
</dbReference>
<evidence type="ECO:0000256" key="4">
    <source>
        <dbReference type="ARBA" id="ARBA00023163"/>
    </source>
</evidence>